<dbReference type="InterPro" id="IPR033410">
    <property type="entry name" value="DUF5119"/>
</dbReference>
<keyword evidence="1" id="KW-0472">Membrane</keyword>
<organism evidence="2 3">
    <name type="scientific">Prevotella heparinolytica</name>
    <dbReference type="NCBI Taxonomy" id="28113"/>
    <lineage>
        <taxon>Bacteria</taxon>
        <taxon>Pseudomonadati</taxon>
        <taxon>Bacteroidota</taxon>
        <taxon>Bacteroidia</taxon>
        <taxon>Bacteroidales</taxon>
        <taxon>Bacteroidaceae</taxon>
        <taxon>Bacteroides</taxon>
    </lineage>
</organism>
<keyword evidence="1" id="KW-0812">Transmembrane</keyword>
<name>A0A449I4S7_9BACE</name>
<dbReference type="EMBL" id="CAACYH010000004">
    <property type="protein sequence ID" value="VFB14419.1"/>
    <property type="molecule type" value="Genomic_DNA"/>
</dbReference>
<evidence type="ECO:0000313" key="2">
    <source>
        <dbReference type="EMBL" id="VFB14419.1"/>
    </source>
</evidence>
<protein>
    <recommendedName>
        <fullName evidence="4">DUF5119 domain-containing protein</fullName>
    </recommendedName>
</protein>
<feature type="transmembrane region" description="Helical" evidence="1">
    <location>
        <begin position="21"/>
        <end position="39"/>
    </location>
</feature>
<evidence type="ECO:0008006" key="4">
    <source>
        <dbReference type="Google" id="ProtNLM"/>
    </source>
</evidence>
<dbReference type="AlphaFoldDB" id="A0A449I4S7"/>
<proteinExistence type="predicted"/>
<reference evidence="2 3" key="1">
    <citation type="submission" date="2019-02" db="EMBL/GenBank/DDBJ databases">
        <authorList>
            <consortium name="Pathogen Informatics"/>
        </authorList>
    </citation>
    <scope>NUCLEOTIDE SEQUENCE [LARGE SCALE GENOMIC DNA]</scope>
    <source>
        <strain evidence="2 3">3012STDY7078512</strain>
    </source>
</reference>
<evidence type="ECO:0000313" key="3">
    <source>
        <dbReference type="Proteomes" id="UP000396835"/>
    </source>
</evidence>
<dbReference type="Proteomes" id="UP000396835">
    <property type="component" value="Unassembled WGS sequence"/>
</dbReference>
<evidence type="ECO:0000256" key="1">
    <source>
        <dbReference type="SAM" id="Phobius"/>
    </source>
</evidence>
<gene>
    <name evidence="2" type="ORF">NCTC7812_01971</name>
</gene>
<accession>A0A449I4S7</accession>
<dbReference type="Pfam" id="PF17145">
    <property type="entry name" value="DUF5119"/>
    <property type="match status" value="1"/>
</dbReference>
<sequence>MTMKHRNNLRQPSGTARATGMVAGAGALTLCAWLIAWLITGTLSSCQHKELCLPSSPTARVQVVFDWSTASGGPAEGMTAFFFPEQGGEPLRYDFGNPEGGTVNIPWGYYRVIYLNNDTETLLLRGTESYDTFEVYTRTTSVGETMSTRTEPLGANPENAPVVMAPEQLWGGSRKGVYFVASEAASYTLTLPVYSKTSVYSIEVKGVENLKYVSSVGASFSGLSGSLFPGDDRPSSGRSVVPFPADSDGKSTITGSTLVFGLSGSADTSRVLTLYLILADGSKYYYRFDVSEQVNNAPDKRHIRIVLEGLPLPKPIVNGGGFHPSVDEWDTEEVNLSV</sequence>
<keyword evidence="1" id="KW-1133">Transmembrane helix</keyword>